<feature type="transmembrane region" description="Helical" evidence="8">
    <location>
        <begin position="329"/>
        <end position="347"/>
    </location>
</feature>
<dbReference type="GO" id="GO:0016780">
    <property type="term" value="F:phosphotransferase activity, for other substituted phosphate groups"/>
    <property type="evidence" value="ECO:0007669"/>
    <property type="project" value="InterPro"/>
</dbReference>
<feature type="transmembrane region" description="Helical" evidence="8">
    <location>
        <begin position="88"/>
        <end position="104"/>
    </location>
</feature>
<dbReference type="GO" id="GO:0005886">
    <property type="term" value="C:plasma membrane"/>
    <property type="evidence" value="ECO:0007669"/>
    <property type="project" value="UniProtKB-SubCell"/>
</dbReference>
<gene>
    <name evidence="9" type="ORF">H6G03_17755</name>
</gene>
<feature type="transmembrane region" description="Helical" evidence="8">
    <location>
        <begin position="230"/>
        <end position="248"/>
    </location>
</feature>
<keyword evidence="3 9" id="KW-0808">Transferase</keyword>
<feature type="transmembrane region" description="Helical" evidence="8">
    <location>
        <begin position="116"/>
        <end position="137"/>
    </location>
</feature>
<accession>A0A926ZH42</accession>
<dbReference type="Pfam" id="PF00953">
    <property type="entry name" value="Glycos_transf_4"/>
    <property type="match status" value="1"/>
</dbReference>
<protein>
    <submittedName>
        <fullName evidence="9">Undecaprenyl/decaprenyl-phosphate alpha-N-acetylglucosaminyl 1-phosphate transferase</fullName>
    </submittedName>
</protein>
<keyword evidence="7" id="KW-0479">Metal-binding</keyword>
<keyword evidence="6 8" id="KW-0472">Membrane</keyword>
<dbReference type="RefSeq" id="WP_190466085.1">
    <property type="nucleotide sequence ID" value="NZ_JACJPW010000044.1"/>
</dbReference>
<dbReference type="InterPro" id="IPR000715">
    <property type="entry name" value="Glycosyl_transferase_4"/>
</dbReference>
<keyword evidence="2" id="KW-1003">Cell membrane</keyword>
<dbReference type="EMBL" id="JACJPW010000044">
    <property type="protein sequence ID" value="MBD2182888.1"/>
    <property type="molecule type" value="Genomic_DNA"/>
</dbReference>
<evidence type="ECO:0000256" key="8">
    <source>
        <dbReference type="SAM" id="Phobius"/>
    </source>
</evidence>
<comment type="cofactor">
    <cofactor evidence="7">
        <name>Mg(2+)</name>
        <dbReference type="ChEBI" id="CHEBI:18420"/>
    </cofactor>
</comment>
<feature type="transmembrane region" description="Helical" evidence="8">
    <location>
        <begin position="254"/>
        <end position="273"/>
    </location>
</feature>
<evidence type="ECO:0000256" key="5">
    <source>
        <dbReference type="ARBA" id="ARBA00022989"/>
    </source>
</evidence>
<name>A0A926ZH42_9CYAN</name>
<evidence type="ECO:0000256" key="2">
    <source>
        <dbReference type="ARBA" id="ARBA00022475"/>
    </source>
</evidence>
<sequence length="363" mass="39273">MPYPYHLIAFAVSALVVLWSTPAVNKFGLKSGLFDVPDKRKVHQRPMVRLGGVSIFAGTLIALLVVWWSGGFVDARGQILPPNQEYEIWGVTIGGLAFFLIGLADDLFGLSPFTRLLIEVIVASASWKAGVQINFLSMPFQDALPLPDWIGLPITVLWLVGMVNATNWIDGLDGLAAGVSGIAAFVMLIVSLFMGQPAAALIVAALAGALLGFLRYNFNPAQIFMGDGGAYFVGFTLAGVGVIGLVKTTAFTSFALPYVILAVPILDMSAVILDRLRHGKSPFIADKRHLHHRLLKAGLSHRLTVLFIYSLTLWAGSWALAFAGVPHGLLYALAGTLLLGFTSWKVWQYIARRKNENFSPPSP</sequence>
<dbReference type="PROSITE" id="PS01348">
    <property type="entry name" value="MRAY_2"/>
    <property type="match status" value="1"/>
</dbReference>
<feature type="transmembrane region" description="Helical" evidence="8">
    <location>
        <begin position="303"/>
        <end position="323"/>
    </location>
</feature>
<keyword evidence="4 8" id="KW-0812">Transmembrane</keyword>
<proteinExistence type="predicted"/>
<keyword evidence="7" id="KW-0460">Magnesium</keyword>
<reference evidence="9" key="1">
    <citation type="journal article" date="2015" name="ISME J.">
        <title>Draft Genome Sequence of Streptomyces incarnatus NRRL8089, which Produces the Nucleoside Antibiotic Sinefungin.</title>
        <authorList>
            <person name="Oshima K."/>
            <person name="Hattori M."/>
            <person name="Shimizu H."/>
            <person name="Fukuda K."/>
            <person name="Nemoto M."/>
            <person name="Inagaki K."/>
            <person name="Tamura T."/>
        </authorList>
    </citation>
    <scope>NUCLEOTIDE SEQUENCE</scope>
    <source>
        <strain evidence="9">FACHB-1375</strain>
    </source>
</reference>
<feature type="transmembrane region" description="Helical" evidence="8">
    <location>
        <begin position="199"/>
        <end position="218"/>
    </location>
</feature>
<dbReference type="GO" id="GO:0071555">
    <property type="term" value="P:cell wall organization"/>
    <property type="evidence" value="ECO:0007669"/>
    <property type="project" value="TreeGrafter"/>
</dbReference>
<evidence type="ECO:0000256" key="6">
    <source>
        <dbReference type="ARBA" id="ARBA00023136"/>
    </source>
</evidence>
<evidence type="ECO:0000313" key="10">
    <source>
        <dbReference type="Proteomes" id="UP000641646"/>
    </source>
</evidence>
<evidence type="ECO:0000256" key="7">
    <source>
        <dbReference type="PIRSR" id="PIRSR600715-1"/>
    </source>
</evidence>
<evidence type="ECO:0000256" key="3">
    <source>
        <dbReference type="ARBA" id="ARBA00022679"/>
    </source>
</evidence>
<dbReference type="InterPro" id="IPR018480">
    <property type="entry name" value="PNAcMuramoyl-5peptid_Trfase_CS"/>
</dbReference>
<dbReference type="GO" id="GO:0044038">
    <property type="term" value="P:cell wall macromolecule biosynthetic process"/>
    <property type="evidence" value="ECO:0007669"/>
    <property type="project" value="TreeGrafter"/>
</dbReference>
<organism evidence="9 10">
    <name type="scientific">Aerosakkonema funiforme FACHB-1375</name>
    <dbReference type="NCBI Taxonomy" id="2949571"/>
    <lineage>
        <taxon>Bacteria</taxon>
        <taxon>Bacillati</taxon>
        <taxon>Cyanobacteriota</taxon>
        <taxon>Cyanophyceae</taxon>
        <taxon>Oscillatoriophycideae</taxon>
        <taxon>Aerosakkonematales</taxon>
        <taxon>Aerosakkonemataceae</taxon>
        <taxon>Aerosakkonema</taxon>
    </lineage>
</organism>
<evidence type="ECO:0000256" key="4">
    <source>
        <dbReference type="ARBA" id="ARBA00022692"/>
    </source>
</evidence>
<reference evidence="9" key="2">
    <citation type="submission" date="2020-08" db="EMBL/GenBank/DDBJ databases">
        <authorList>
            <person name="Chen M."/>
            <person name="Teng W."/>
            <person name="Zhao L."/>
            <person name="Hu C."/>
            <person name="Zhou Y."/>
            <person name="Han B."/>
            <person name="Song L."/>
            <person name="Shu W."/>
        </authorList>
    </citation>
    <scope>NUCLEOTIDE SEQUENCE</scope>
    <source>
        <strain evidence="9">FACHB-1375</strain>
    </source>
</reference>
<comment type="caution">
    <text evidence="9">The sequence shown here is derived from an EMBL/GenBank/DDBJ whole genome shotgun (WGS) entry which is preliminary data.</text>
</comment>
<dbReference type="CDD" id="cd06853">
    <property type="entry name" value="GT_WecA_like"/>
    <property type="match status" value="1"/>
</dbReference>
<feature type="binding site" evidence="7">
    <location>
        <position position="227"/>
    </location>
    <ligand>
        <name>Mg(2+)</name>
        <dbReference type="ChEBI" id="CHEBI:18420"/>
    </ligand>
</feature>
<dbReference type="AlphaFoldDB" id="A0A926ZH42"/>
<feature type="transmembrane region" description="Helical" evidence="8">
    <location>
        <begin position="175"/>
        <end position="193"/>
    </location>
</feature>
<feature type="transmembrane region" description="Helical" evidence="8">
    <location>
        <begin position="46"/>
        <end position="68"/>
    </location>
</feature>
<comment type="subcellular location">
    <subcellularLocation>
        <location evidence="1">Cell membrane</location>
        <topology evidence="1">Multi-pass membrane protein</topology>
    </subcellularLocation>
</comment>
<feature type="binding site" evidence="7">
    <location>
        <position position="167"/>
    </location>
    <ligand>
        <name>Mg(2+)</name>
        <dbReference type="ChEBI" id="CHEBI:18420"/>
    </ligand>
</feature>
<keyword evidence="10" id="KW-1185">Reference proteome</keyword>
<feature type="transmembrane region" description="Helical" evidence="8">
    <location>
        <begin position="6"/>
        <end position="25"/>
    </location>
</feature>
<evidence type="ECO:0000256" key="1">
    <source>
        <dbReference type="ARBA" id="ARBA00004651"/>
    </source>
</evidence>
<dbReference type="GO" id="GO:0046872">
    <property type="term" value="F:metal ion binding"/>
    <property type="evidence" value="ECO:0007669"/>
    <property type="project" value="UniProtKB-KW"/>
</dbReference>
<dbReference type="PANTHER" id="PTHR22926:SF3">
    <property type="entry name" value="UNDECAPRENYL-PHOSPHATE ALPHA-N-ACETYLGLUCOSAMINYL 1-PHOSPHATE TRANSFERASE"/>
    <property type="match status" value="1"/>
</dbReference>
<dbReference type="Proteomes" id="UP000641646">
    <property type="component" value="Unassembled WGS sequence"/>
</dbReference>
<dbReference type="GO" id="GO:0009103">
    <property type="term" value="P:lipopolysaccharide biosynthetic process"/>
    <property type="evidence" value="ECO:0007669"/>
    <property type="project" value="TreeGrafter"/>
</dbReference>
<dbReference type="PANTHER" id="PTHR22926">
    <property type="entry name" value="PHOSPHO-N-ACETYLMURAMOYL-PENTAPEPTIDE-TRANSFERASE"/>
    <property type="match status" value="1"/>
</dbReference>
<feature type="transmembrane region" description="Helical" evidence="8">
    <location>
        <begin position="149"/>
        <end position="168"/>
    </location>
</feature>
<evidence type="ECO:0000313" key="9">
    <source>
        <dbReference type="EMBL" id="MBD2182888.1"/>
    </source>
</evidence>
<keyword evidence="5 8" id="KW-1133">Transmembrane helix</keyword>